<feature type="compositionally biased region" description="Gly residues" evidence="5">
    <location>
        <begin position="143"/>
        <end position="155"/>
    </location>
</feature>
<dbReference type="Pfam" id="PF13870">
    <property type="entry name" value="CCDC113_CCDC96_CC"/>
    <property type="match status" value="1"/>
</dbReference>
<feature type="coiled-coil region" evidence="4">
    <location>
        <begin position="289"/>
        <end position="389"/>
    </location>
</feature>
<evidence type="ECO:0000259" key="6">
    <source>
        <dbReference type="Pfam" id="PF13870"/>
    </source>
</evidence>
<dbReference type="GeneID" id="579526"/>
<keyword evidence="3" id="KW-0966">Cell projection</keyword>
<dbReference type="InParanoid" id="A0A7M7NW63"/>
<feature type="compositionally biased region" description="Acidic residues" evidence="5">
    <location>
        <begin position="193"/>
        <end position="211"/>
    </location>
</feature>
<name>A0A7M7NW63_STRPU</name>
<reference evidence="8" key="1">
    <citation type="submission" date="2015-02" db="EMBL/GenBank/DDBJ databases">
        <title>Genome sequencing for Strongylocentrotus purpuratus.</title>
        <authorList>
            <person name="Murali S."/>
            <person name="Liu Y."/>
            <person name="Vee V."/>
            <person name="English A."/>
            <person name="Wang M."/>
            <person name="Skinner E."/>
            <person name="Han Y."/>
            <person name="Muzny D.M."/>
            <person name="Worley K.C."/>
            <person name="Gibbs R.A."/>
        </authorList>
    </citation>
    <scope>NUCLEOTIDE SEQUENCE</scope>
</reference>
<feature type="compositionally biased region" description="Basic and acidic residues" evidence="5">
    <location>
        <begin position="161"/>
        <end position="172"/>
    </location>
</feature>
<evidence type="ECO:0000256" key="3">
    <source>
        <dbReference type="ARBA" id="ARBA00023273"/>
    </source>
</evidence>
<dbReference type="OrthoDB" id="10254794at2759"/>
<dbReference type="InterPro" id="IPR051885">
    <property type="entry name" value="CC_CF"/>
</dbReference>
<feature type="compositionally biased region" description="Low complexity" evidence="5">
    <location>
        <begin position="48"/>
        <end position="63"/>
    </location>
</feature>
<feature type="compositionally biased region" description="Low complexity" evidence="5">
    <location>
        <begin position="71"/>
        <end position="109"/>
    </location>
</feature>
<dbReference type="EnsemblMetazoa" id="XM_030984380">
    <property type="protein sequence ID" value="XP_030840240"/>
    <property type="gene ID" value="LOC579526"/>
</dbReference>
<comment type="subcellular location">
    <subcellularLocation>
        <location evidence="1">Cell projection</location>
        <location evidence="1">Cilium</location>
    </subcellularLocation>
</comment>
<accession>A0A7M7NW63</accession>
<dbReference type="PANTHER" id="PTHR15654">
    <property type="entry name" value="COILED-COIL DOMAIN-CONTAINING PROTEIN 113-RELATED"/>
    <property type="match status" value="1"/>
</dbReference>
<dbReference type="InterPro" id="IPR025254">
    <property type="entry name" value="CCDC113/CCDC96_CC"/>
</dbReference>
<dbReference type="GO" id="GO:0005930">
    <property type="term" value="C:axoneme"/>
    <property type="evidence" value="ECO:0000318"/>
    <property type="project" value="GO_Central"/>
</dbReference>
<feature type="compositionally biased region" description="Acidic residues" evidence="5">
    <location>
        <begin position="273"/>
        <end position="284"/>
    </location>
</feature>
<evidence type="ECO:0000256" key="5">
    <source>
        <dbReference type="SAM" id="MobiDB-lite"/>
    </source>
</evidence>
<sequence>MADEETPAQDPVQESTEAPAEAEGAVEEASTPAPETAENQEATPPPAEGEASPAANQEPTDTPAPEEEQAEQPTADGSPGAADGDASPAEGGEATPAEAEGQEGGETASPGADGEKGEGDGEVKEGEEGKEEEEQKPAEGETGDGAEGGEGGEGTPEGEEGAAKEEGDKEQGEGEGDGEATPAGDSTKSPGGGDEEGSEKPEGEEEEEGEGEEPKSPIPQSDTFQEGDRPETPTVQVMEPLSREGSPPPNEPAQIEPAQIEPGTPEREISPLPEEEALLEEEEEDLISREELIEMYQGMVTEREQLNQQNVQLQHKLAEYFRKKKTDDQKQEMDKNVTDQEQRYLKYMSNLDELRKQEEEERELSFLNLEELKDRKLDKQDYVENENQQFLELKRQVALTAISSRTGKPIAQREVEVYIFNELKKEEEVKQVRLENIKLKNRLKKREQQLKAKEELAEGLHLIDFEQLKIENQTYNEKIEERNEELLKLRKKITSTVQVLTHVKEKLQFVQAENHVQKGKLREVEELVAQKRDVLSRTKKARDSLRIDNQRLRQKSGLLGKKSLLLDFEERKDEGDELRARMEYMKRHHAELTLNLAGVKKKIDAVKAGRS</sequence>
<evidence type="ECO:0000256" key="2">
    <source>
        <dbReference type="ARBA" id="ARBA00023054"/>
    </source>
</evidence>
<dbReference type="GO" id="GO:0036064">
    <property type="term" value="C:ciliary basal body"/>
    <property type="evidence" value="ECO:0000318"/>
    <property type="project" value="GO_Central"/>
</dbReference>
<reference evidence="7" key="2">
    <citation type="submission" date="2021-01" db="UniProtKB">
        <authorList>
            <consortium name="EnsemblMetazoa"/>
        </authorList>
    </citation>
    <scope>IDENTIFICATION</scope>
</reference>
<keyword evidence="2 4" id="KW-0175">Coiled coil</keyword>
<organism evidence="7 8">
    <name type="scientific">Strongylocentrotus purpuratus</name>
    <name type="common">Purple sea urchin</name>
    <dbReference type="NCBI Taxonomy" id="7668"/>
    <lineage>
        <taxon>Eukaryota</taxon>
        <taxon>Metazoa</taxon>
        <taxon>Echinodermata</taxon>
        <taxon>Eleutherozoa</taxon>
        <taxon>Echinozoa</taxon>
        <taxon>Echinoidea</taxon>
        <taxon>Euechinoidea</taxon>
        <taxon>Echinacea</taxon>
        <taxon>Camarodonta</taxon>
        <taxon>Echinidea</taxon>
        <taxon>Strongylocentrotidae</taxon>
        <taxon>Strongylocentrotus</taxon>
    </lineage>
</organism>
<feature type="compositionally biased region" description="Low complexity" evidence="5">
    <location>
        <begin position="17"/>
        <end position="37"/>
    </location>
</feature>
<feature type="domain" description="CCDC113/CCDC96 coiled-coil" evidence="6">
    <location>
        <begin position="424"/>
        <end position="597"/>
    </location>
</feature>
<feature type="compositionally biased region" description="Basic and acidic residues" evidence="5">
    <location>
        <begin position="113"/>
        <end position="139"/>
    </location>
</feature>
<dbReference type="KEGG" id="spu:579526"/>
<dbReference type="OMA" id="RLQQKCG"/>
<feature type="region of interest" description="Disordered" evidence="5">
    <location>
        <begin position="1"/>
        <end position="284"/>
    </location>
</feature>
<dbReference type="PANTHER" id="PTHR15654:SF1">
    <property type="entry name" value="COILED-COIL DOMAIN-CONTAINING PROTEIN 96"/>
    <property type="match status" value="1"/>
</dbReference>
<evidence type="ECO:0000256" key="1">
    <source>
        <dbReference type="ARBA" id="ARBA00004138"/>
    </source>
</evidence>
<evidence type="ECO:0000313" key="7">
    <source>
        <dbReference type="EnsemblMetazoa" id="XP_030840240"/>
    </source>
</evidence>
<dbReference type="CTD" id="66717"/>
<evidence type="ECO:0000313" key="8">
    <source>
        <dbReference type="Proteomes" id="UP000007110"/>
    </source>
</evidence>
<dbReference type="Proteomes" id="UP000007110">
    <property type="component" value="Unassembled WGS sequence"/>
</dbReference>
<proteinExistence type="predicted"/>
<feature type="coiled-coil region" evidence="4">
    <location>
        <begin position="429"/>
        <end position="496"/>
    </location>
</feature>
<dbReference type="RefSeq" id="XP_030840240.1">
    <property type="nucleotide sequence ID" value="XM_030984380.1"/>
</dbReference>
<dbReference type="GO" id="GO:0060271">
    <property type="term" value="P:cilium assembly"/>
    <property type="evidence" value="ECO:0000318"/>
    <property type="project" value="GO_Central"/>
</dbReference>
<evidence type="ECO:0000256" key="4">
    <source>
        <dbReference type="SAM" id="Coils"/>
    </source>
</evidence>
<keyword evidence="8" id="KW-1185">Reference proteome</keyword>
<dbReference type="FunCoup" id="A0A7M7NW63">
    <property type="interactions" value="15"/>
</dbReference>
<protein>
    <recommendedName>
        <fullName evidence="6">CCDC113/CCDC96 coiled-coil domain-containing protein</fullName>
    </recommendedName>
</protein>
<dbReference type="AlphaFoldDB" id="A0A7M7NW63"/>